<dbReference type="PANTHER" id="PTHR43877:SF1">
    <property type="entry name" value="ACETYLTRANSFERASE"/>
    <property type="match status" value="1"/>
</dbReference>
<evidence type="ECO:0000256" key="2">
    <source>
        <dbReference type="ARBA" id="ARBA00023315"/>
    </source>
</evidence>
<evidence type="ECO:0000313" key="4">
    <source>
        <dbReference type="EMBL" id="TCC19434.1"/>
    </source>
</evidence>
<dbReference type="InterPro" id="IPR000182">
    <property type="entry name" value="GNAT_dom"/>
</dbReference>
<keyword evidence="2" id="KW-0012">Acyltransferase</keyword>
<evidence type="ECO:0000256" key="1">
    <source>
        <dbReference type="ARBA" id="ARBA00022679"/>
    </source>
</evidence>
<reference evidence="4 5" key="1">
    <citation type="submission" date="2019-02" db="EMBL/GenBank/DDBJ databases">
        <title>Kribbella capetownensis sp. nov. and Kribbella speibonae sp. nov., isolated from soil.</title>
        <authorList>
            <person name="Curtis S.M."/>
            <person name="Norton I."/>
            <person name="Everest G.J."/>
            <person name="Meyers P.R."/>
        </authorList>
    </citation>
    <scope>NUCLEOTIDE SEQUENCE [LARGE SCALE GENOMIC DNA]</scope>
    <source>
        <strain evidence="4 5">SK5</strain>
    </source>
</reference>
<keyword evidence="1" id="KW-0808">Transferase</keyword>
<dbReference type="Proteomes" id="UP000292385">
    <property type="component" value="Unassembled WGS sequence"/>
</dbReference>
<dbReference type="Gene3D" id="3.40.630.30">
    <property type="match status" value="1"/>
</dbReference>
<proteinExistence type="predicted"/>
<comment type="caution">
    <text evidence="4">The sequence shown here is derived from an EMBL/GenBank/DDBJ whole genome shotgun (WGS) entry which is preliminary data.</text>
</comment>
<dbReference type="InterPro" id="IPR016181">
    <property type="entry name" value="Acyl_CoA_acyltransferase"/>
</dbReference>
<protein>
    <submittedName>
        <fullName evidence="4">GNAT family N-acetyltransferase</fullName>
    </submittedName>
</protein>
<evidence type="ECO:0000313" key="5">
    <source>
        <dbReference type="Proteomes" id="UP000292385"/>
    </source>
</evidence>
<organism evidence="4 5">
    <name type="scientific">Kribbella speibonae</name>
    <dbReference type="NCBI Taxonomy" id="1572660"/>
    <lineage>
        <taxon>Bacteria</taxon>
        <taxon>Bacillati</taxon>
        <taxon>Actinomycetota</taxon>
        <taxon>Actinomycetes</taxon>
        <taxon>Propionibacteriales</taxon>
        <taxon>Kribbellaceae</taxon>
        <taxon>Kribbella</taxon>
    </lineage>
</organism>
<dbReference type="PROSITE" id="PS51186">
    <property type="entry name" value="GNAT"/>
    <property type="match status" value="1"/>
</dbReference>
<name>A0ABY1ZX16_9ACTN</name>
<keyword evidence="5" id="KW-1185">Reference proteome</keyword>
<gene>
    <name evidence="4" type="ORF">E0H58_31500</name>
</gene>
<dbReference type="PANTHER" id="PTHR43877">
    <property type="entry name" value="AMINOALKYLPHOSPHONATE N-ACETYLTRANSFERASE-RELATED-RELATED"/>
    <property type="match status" value="1"/>
</dbReference>
<dbReference type="SUPFAM" id="SSF55729">
    <property type="entry name" value="Acyl-CoA N-acyltransferases (Nat)"/>
    <property type="match status" value="1"/>
</dbReference>
<dbReference type="Pfam" id="PF00583">
    <property type="entry name" value="Acetyltransf_1"/>
    <property type="match status" value="1"/>
</dbReference>
<dbReference type="EMBL" id="SJJY01000008">
    <property type="protein sequence ID" value="TCC19434.1"/>
    <property type="molecule type" value="Genomic_DNA"/>
</dbReference>
<accession>A0ABY1ZX16</accession>
<dbReference type="InterPro" id="IPR050832">
    <property type="entry name" value="Bact_Acetyltransf"/>
</dbReference>
<sequence>MRLLGIASHLAPRTHLRWGPSAWFAGGVAAEIRLATRADIEGLIGLEGQLFAGDAGEHDPGVDVTWPERCGAADFLALLGNEKALVLVATDALGACGHLVGWVSEASEVRRRVVTGYLRSLFVEERARRHGVARGLVERFVAWAEGEHGAVSVSVTAYAQNQHARAFYADLGFETVSVVLTRARG</sequence>
<dbReference type="CDD" id="cd04301">
    <property type="entry name" value="NAT_SF"/>
    <property type="match status" value="1"/>
</dbReference>
<feature type="domain" description="N-acetyltransferase" evidence="3">
    <location>
        <begin position="30"/>
        <end position="185"/>
    </location>
</feature>
<evidence type="ECO:0000259" key="3">
    <source>
        <dbReference type="PROSITE" id="PS51186"/>
    </source>
</evidence>